<dbReference type="AlphaFoldDB" id="A0A088GMF3"/>
<reference evidence="3" key="2">
    <citation type="submission" date="2014-08" db="EMBL/GenBank/DDBJ databases">
        <title>Complete genome of Weissella ceti strain WS74 isolated from diseased rainbow trout in Brazil.</title>
        <authorList>
            <person name="Figueiredo H.C.P."/>
            <person name="Leal C.A.G."/>
            <person name="Pereira F.L."/>
            <person name="Soares S.C."/>
            <person name="Dorella F.A."/>
            <person name="Carvalho A.F."/>
            <person name="Azevedo V.A.C."/>
        </authorList>
    </citation>
    <scope>NUCLEOTIDE SEQUENCE [LARGE SCALE GENOMIC DNA]</scope>
    <source>
        <strain evidence="3">WS74</strain>
    </source>
</reference>
<dbReference type="RefSeq" id="WP_051950148.1">
    <property type="nucleotide sequence ID" value="NZ_CP009223.1"/>
</dbReference>
<reference evidence="2 3" key="1">
    <citation type="journal article" date="2014" name="Genome Announc.">
        <title>Complete Genome Sequences of Fish Pathogenic Weissella ceti Strains WS74 and WS105.</title>
        <authorList>
            <person name="Figueiredo H.C."/>
            <person name="Leal C.A."/>
            <person name="Dorella F.A."/>
            <person name="Carvalho A.F."/>
            <person name="Soares S.C."/>
            <person name="Pereira F.L."/>
            <person name="Azevedo V.A."/>
        </authorList>
    </citation>
    <scope>NUCLEOTIDE SEQUENCE [LARGE SCALE GENOMIC DNA]</scope>
    <source>
        <strain evidence="2 3">WS74</strain>
    </source>
</reference>
<dbReference type="STRING" id="759620.WS105_0629"/>
<sequence length="122" mass="14950">MTKRDIKFRLWDGRRLRPWEEISMFHMYCFDADMTKKNDVWEQYTGTDDKNGIGIYENDILRQDILGRGYYYYVVEWYRGCFFLSRVGFSSRKAMFLEYEEDYNTEFEVIGNIHENKELLEV</sequence>
<proteinExistence type="predicted"/>
<evidence type="ECO:0000313" key="2">
    <source>
        <dbReference type="EMBL" id="AIM63084.1"/>
    </source>
</evidence>
<dbReference type="Gene3D" id="2.30.30.290">
    <property type="entry name" value="YopX-like domains"/>
    <property type="match status" value="1"/>
</dbReference>
<dbReference type="InterPro" id="IPR023385">
    <property type="entry name" value="YopX-like_C"/>
</dbReference>
<dbReference type="SUPFAM" id="SSF159006">
    <property type="entry name" value="YopX-like"/>
    <property type="match status" value="1"/>
</dbReference>
<evidence type="ECO:0000313" key="3">
    <source>
        <dbReference type="Proteomes" id="UP000029079"/>
    </source>
</evidence>
<evidence type="ECO:0000259" key="1">
    <source>
        <dbReference type="Pfam" id="PF09643"/>
    </source>
</evidence>
<dbReference type="KEGG" id="wct:WS74_0832"/>
<keyword evidence="3" id="KW-1185">Reference proteome</keyword>
<name>A0A088GMF3_9LACO</name>
<organism evidence="2 3">
    <name type="scientific">Weissella ceti</name>
    <dbReference type="NCBI Taxonomy" id="759620"/>
    <lineage>
        <taxon>Bacteria</taxon>
        <taxon>Bacillati</taxon>
        <taxon>Bacillota</taxon>
        <taxon>Bacilli</taxon>
        <taxon>Lactobacillales</taxon>
        <taxon>Lactobacillaceae</taxon>
        <taxon>Weissella</taxon>
    </lineage>
</organism>
<protein>
    <recommendedName>
        <fullName evidence="1">YopX protein domain-containing protein</fullName>
    </recommendedName>
</protein>
<dbReference type="Pfam" id="PF09643">
    <property type="entry name" value="YopX"/>
    <property type="match status" value="1"/>
</dbReference>
<dbReference type="InterPro" id="IPR019096">
    <property type="entry name" value="YopX_protein"/>
</dbReference>
<dbReference type="Proteomes" id="UP000029079">
    <property type="component" value="Chromosome"/>
</dbReference>
<gene>
    <name evidence="2" type="ORF">WS74_0832</name>
</gene>
<feature type="domain" description="YopX protein" evidence="1">
    <location>
        <begin position="34"/>
        <end position="121"/>
    </location>
</feature>
<accession>A0A088GMF3</accession>
<dbReference type="EMBL" id="CP009223">
    <property type="protein sequence ID" value="AIM63084.1"/>
    <property type="molecule type" value="Genomic_DNA"/>
</dbReference>